<dbReference type="GO" id="GO:0016020">
    <property type="term" value="C:membrane"/>
    <property type="evidence" value="ECO:0007669"/>
    <property type="project" value="TreeGrafter"/>
</dbReference>
<evidence type="ECO:0000259" key="1">
    <source>
        <dbReference type="PROSITE" id="PS50146"/>
    </source>
</evidence>
<dbReference type="Proteomes" id="UP001337655">
    <property type="component" value="Unassembled WGS sequence"/>
</dbReference>
<dbReference type="AlphaFoldDB" id="A0AAV9P9Q8"/>
<dbReference type="PROSITE" id="PS50146">
    <property type="entry name" value="DAGK"/>
    <property type="match status" value="1"/>
</dbReference>
<dbReference type="InterPro" id="IPR016064">
    <property type="entry name" value="NAD/diacylglycerol_kinase_sf"/>
</dbReference>
<dbReference type="EMBL" id="JAVRRT010000008">
    <property type="protein sequence ID" value="KAK5169692.1"/>
    <property type="molecule type" value="Genomic_DNA"/>
</dbReference>
<dbReference type="InterPro" id="IPR001206">
    <property type="entry name" value="Diacylglycerol_kinase_cat_dom"/>
</dbReference>
<organism evidence="2 3">
    <name type="scientific">Saxophila tyrrhenica</name>
    <dbReference type="NCBI Taxonomy" id="1690608"/>
    <lineage>
        <taxon>Eukaryota</taxon>
        <taxon>Fungi</taxon>
        <taxon>Dikarya</taxon>
        <taxon>Ascomycota</taxon>
        <taxon>Pezizomycotina</taxon>
        <taxon>Dothideomycetes</taxon>
        <taxon>Dothideomycetidae</taxon>
        <taxon>Mycosphaerellales</taxon>
        <taxon>Extremaceae</taxon>
        <taxon>Saxophila</taxon>
    </lineage>
</organism>
<dbReference type="Pfam" id="PF00781">
    <property type="entry name" value="DAGK_cat"/>
    <property type="match status" value="1"/>
</dbReference>
<comment type="caution">
    <text evidence="2">The sequence shown here is derived from an EMBL/GenBank/DDBJ whole genome shotgun (WGS) entry which is preliminary data.</text>
</comment>
<dbReference type="PANTHER" id="PTHR12358">
    <property type="entry name" value="SPHINGOSINE KINASE"/>
    <property type="match status" value="1"/>
</dbReference>
<dbReference type="Gene3D" id="3.40.50.10330">
    <property type="entry name" value="Probable inorganic polyphosphate/atp-NAD kinase, domain 1"/>
    <property type="match status" value="1"/>
</dbReference>
<protein>
    <recommendedName>
        <fullName evidence="1">DAGKc domain-containing protein</fullName>
    </recommendedName>
</protein>
<dbReference type="GO" id="GO:0005737">
    <property type="term" value="C:cytoplasm"/>
    <property type="evidence" value="ECO:0007669"/>
    <property type="project" value="TreeGrafter"/>
</dbReference>
<dbReference type="GO" id="GO:0046512">
    <property type="term" value="P:sphingosine biosynthetic process"/>
    <property type="evidence" value="ECO:0007669"/>
    <property type="project" value="TreeGrafter"/>
</dbReference>
<evidence type="ECO:0000313" key="2">
    <source>
        <dbReference type="EMBL" id="KAK5169692.1"/>
    </source>
</evidence>
<dbReference type="InterPro" id="IPR050187">
    <property type="entry name" value="Lipid_Phosphate_FormReg"/>
</dbReference>
<gene>
    <name evidence="2" type="ORF">LTR77_005670</name>
</gene>
<proteinExistence type="predicted"/>
<dbReference type="SUPFAM" id="SSF111331">
    <property type="entry name" value="NAD kinase/diacylglycerol kinase-like"/>
    <property type="match status" value="1"/>
</dbReference>
<sequence length="455" mass="48760">MSSQGDMDAASISGSEGEGWLTVVDEKGTKVSVAYERVIAILSDKASSANTESSIRTVLCVKPDKDGLEALTSGALDQLKVSLQPTEQCHWYRDGAVEGVERHVVVSTGSGTGTASTVWQNLVQPLLARLSVRENEHYHLNFTTSGGSVAEFARMVLLPKANQGVALAVLLLSGDGGIVDIVNSLLSEDRSAAYENPTMSLLPLGTGNALAHSSGITGDATLGLRAMLQGTPKALPLFRATFSPGTKLLVNEGQQEQHLHSIVGGNPVAHGAVVCSWGHHASLVADSDTTDYRKFGSKRFQMAAKEALFPADGSPPHAYKGRVSVRRPGQAGWEDIPPSKHGYVLATFASQLEAGFTISPQSKPLDGKLRLIHFGDLGGQEAMDVMTKAFQGGKHVEDDRVRYEVIDRLSIEFQEEDARWRRVCIDGKIIRVEKGGWVEVSTDVDSVVDLVCTES</sequence>
<dbReference type="RefSeq" id="XP_064659038.1">
    <property type="nucleotide sequence ID" value="XM_064802913.1"/>
</dbReference>
<evidence type="ECO:0000313" key="3">
    <source>
        <dbReference type="Proteomes" id="UP001337655"/>
    </source>
</evidence>
<dbReference type="GO" id="GO:0001727">
    <property type="term" value="F:lipid kinase activity"/>
    <property type="evidence" value="ECO:0007669"/>
    <property type="project" value="TreeGrafter"/>
</dbReference>
<accession>A0AAV9P9Q8</accession>
<dbReference type="InterPro" id="IPR017438">
    <property type="entry name" value="ATP-NAD_kinase_N"/>
</dbReference>
<dbReference type="PANTHER" id="PTHR12358:SF108">
    <property type="entry name" value="DAGKC DOMAIN-CONTAINING PROTEIN"/>
    <property type="match status" value="1"/>
</dbReference>
<dbReference type="Gene3D" id="2.60.200.40">
    <property type="match status" value="1"/>
</dbReference>
<dbReference type="GeneID" id="89927011"/>
<keyword evidence="3" id="KW-1185">Reference proteome</keyword>
<name>A0AAV9P9Q8_9PEZI</name>
<feature type="domain" description="DAGKc" evidence="1">
    <location>
        <begin position="99"/>
        <end position="245"/>
    </location>
</feature>
<reference evidence="2 3" key="1">
    <citation type="submission" date="2023-08" db="EMBL/GenBank/DDBJ databases">
        <title>Black Yeasts Isolated from many extreme environments.</title>
        <authorList>
            <person name="Coleine C."/>
            <person name="Stajich J.E."/>
            <person name="Selbmann L."/>
        </authorList>
    </citation>
    <scope>NUCLEOTIDE SEQUENCE [LARGE SCALE GENOMIC DNA]</scope>
    <source>
        <strain evidence="2 3">CCFEE 5935</strain>
    </source>
</reference>